<sequence>MVQGKEDGRSEHSKPIYLMEKHTDFSLEDVNASLQVAGNCQRIGWIEFHGFTHSDTEKDEDVRRWRDSTDRRDR</sequence>
<accession>A0AAV4DVJ3</accession>
<evidence type="ECO:0000256" key="1">
    <source>
        <dbReference type="SAM" id="MobiDB-lite"/>
    </source>
</evidence>
<organism evidence="2 3">
    <name type="scientific">Plakobranchus ocellatus</name>
    <dbReference type="NCBI Taxonomy" id="259542"/>
    <lineage>
        <taxon>Eukaryota</taxon>
        <taxon>Metazoa</taxon>
        <taxon>Spiralia</taxon>
        <taxon>Lophotrochozoa</taxon>
        <taxon>Mollusca</taxon>
        <taxon>Gastropoda</taxon>
        <taxon>Heterobranchia</taxon>
        <taxon>Euthyneura</taxon>
        <taxon>Panpulmonata</taxon>
        <taxon>Sacoglossa</taxon>
        <taxon>Placobranchoidea</taxon>
        <taxon>Plakobranchidae</taxon>
        <taxon>Plakobranchus</taxon>
    </lineage>
</organism>
<gene>
    <name evidence="2" type="ORF">PoB_007465900</name>
</gene>
<feature type="region of interest" description="Disordered" evidence="1">
    <location>
        <begin position="55"/>
        <end position="74"/>
    </location>
</feature>
<keyword evidence="3" id="KW-1185">Reference proteome</keyword>
<name>A0AAV4DVJ3_9GAST</name>
<reference evidence="2 3" key="1">
    <citation type="journal article" date="2021" name="Elife">
        <title>Chloroplast acquisition without the gene transfer in kleptoplastic sea slugs, Plakobranchus ocellatus.</title>
        <authorList>
            <person name="Maeda T."/>
            <person name="Takahashi S."/>
            <person name="Yoshida T."/>
            <person name="Shimamura S."/>
            <person name="Takaki Y."/>
            <person name="Nagai Y."/>
            <person name="Toyoda A."/>
            <person name="Suzuki Y."/>
            <person name="Arimoto A."/>
            <person name="Ishii H."/>
            <person name="Satoh N."/>
            <person name="Nishiyama T."/>
            <person name="Hasebe M."/>
            <person name="Maruyama T."/>
            <person name="Minagawa J."/>
            <person name="Obokata J."/>
            <person name="Shigenobu S."/>
        </authorList>
    </citation>
    <scope>NUCLEOTIDE SEQUENCE [LARGE SCALE GENOMIC DNA]</scope>
</reference>
<evidence type="ECO:0000313" key="2">
    <source>
        <dbReference type="EMBL" id="GFO48154.1"/>
    </source>
</evidence>
<dbReference type="EMBL" id="BLXT01008374">
    <property type="protein sequence ID" value="GFO48154.1"/>
    <property type="molecule type" value="Genomic_DNA"/>
</dbReference>
<protein>
    <submittedName>
        <fullName evidence="2">Uncharacterized protein</fullName>
    </submittedName>
</protein>
<dbReference type="Proteomes" id="UP000735302">
    <property type="component" value="Unassembled WGS sequence"/>
</dbReference>
<comment type="caution">
    <text evidence="2">The sequence shown here is derived from an EMBL/GenBank/DDBJ whole genome shotgun (WGS) entry which is preliminary data.</text>
</comment>
<proteinExistence type="predicted"/>
<dbReference type="AlphaFoldDB" id="A0AAV4DVJ3"/>
<evidence type="ECO:0000313" key="3">
    <source>
        <dbReference type="Proteomes" id="UP000735302"/>
    </source>
</evidence>